<organism evidence="2 3">
    <name type="scientific">Elliptochloris bilobata</name>
    <dbReference type="NCBI Taxonomy" id="381761"/>
    <lineage>
        <taxon>Eukaryota</taxon>
        <taxon>Viridiplantae</taxon>
        <taxon>Chlorophyta</taxon>
        <taxon>core chlorophytes</taxon>
        <taxon>Trebouxiophyceae</taxon>
        <taxon>Trebouxiophyceae incertae sedis</taxon>
        <taxon>Elliptochloris clade</taxon>
        <taxon>Elliptochloris</taxon>
    </lineage>
</organism>
<dbReference type="Proteomes" id="UP001445335">
    <property type="component" value="Unassembled WGS sequence"/>
</dbReference>
<evidence type="ECO:0000313" key="2">
    <source>
        <dbReference type="EMBL" id="KAK9826112.1"/>
    </source>
</evidence>
<evidence type="ECO:0000256" key="1">
    <source>
        <dbReference type="SAM" id="MobiDB-lite"/>
    </source>
</evidence>
<name>A0AAW1QYB3_9CHLO</name>
<dbReference type="EMBL" id="JALJOU010000068">
    <property type="protein sequence ID" value="KAK9826112.1"/>
    <property type="molecule type" value="Genomic_DNA"/>
</dbReference>
<gene>
    <name evidence="2" type="ORF">WJX81_004465</name>
</gene>
<evidence type="ECO:0000313" key="3">
    <source>
        <dbReference type="Proteomes" id="UP001445335"/>
    </source>
</evidence>
<dbReference type="AlphaFoldDB" id="A0AAW1QYB3"/>
<sequence length="107" mass="11619">MEVESWEMISQGAKPWRSLLGKRLFTCGDDLDASGDDLHRCTSNDSNLSDGSHFGDAARDHPPPAPCRPQRVQPLMPDGAAHAAILIRQLMPRQLAMALQAAAQDAD</sequence>
<reference evidence="2 3" key="1">
    <citation type="journal article" date="2024" name="Nat. Commun.">
        <title>Phylogenomics reveals the evolutionary origins of lichenization in chlorophyte algae.</title>
        <authorList>
            <person name="Puginier C."/>
            <person name="Libourel C."/>
            <person name="Otte J."/>
            <person name="Skaloud P."/>
            <person name="Haon M."/>
            <person name="Grisel S."/>
            <person name="Petersen M."/>
            <person name="Berrin J.G."/>
            <person name="Delaux P.M."/>
            <person name="Dal Grande F."/>
            <person name="Keller J."/>
        </authorList>
    </citation>
    <scope>NUCLEOTIDE SEQUENCE [LARGE SCALE GENOMIC DNA]</scope>
    <source>
        <strain evidence="2 3">SAG 245.80</strain>
    </source>
</reference>
<keyword evidence="3" id="KW-1185">Reference proteome</keyword>
<comment type="caution">
    <text evidence="2">The sequence shown here is derived from an EMBL/GenBank/DDBJ whole genome shotgun (WGS) entry which is preliminary data.</text>
</comment>
<accession>A0AAW1QYB3</accession>
<feature type="region of interest" description="Disordered" evidence="1">
    <location>
        <begin position="44"/>
        <end position="74"/>
    </location>
</feature>
<proteinExistence type="predicted"/>
<protein>
    <submittedName>
        <fullName evidence="2">Uncharacterized protein</fullName>
    </submittedName>
</protein>